<evidence type="ECO:0000259" key="7">
    <source>
        <dbReference type="SMART" id="SM00739"/>
    </source>
</evidence>
<dbReference type="InterPro" id="IPR057264">
    <property type="entry name" value="Ribosomal_uL24_C"/>
</dbReference>
<proteinExistence type="inferred from homology"/>
<comment type="subunit">
    <text evidence="5">Part of the 50S ribosomal subunit.</text>
</comment>
<dbReference type="AlphaFoldDB" id="A0A139SKK3"/>
<organism evidence="8 9">
    <name type="scientific">Cephaloticoccus primus</name>
    <dbReference type="NCBI Taxonomy" id="1548207"/>
    <lineage>
        <taxon>Bacteria</taxon>
        <taxon>Pseudomonadati</taxon>
        <taxon>Verrucomicrobiota</taxon>
        <taxon>Opitutia</taxon>
        <taxon>Opitutales</taxon>
        <taxon>Opitutaceae</taxon>
        <taxon>Cephaloticoccus</taxon>
    </lineage>
</organism>
<dbReference type="Pfam" id="PF00467">
    <property type="entry name" value="KOW"/>
    <property type="match status" value="1"/>
</dbReference>
<evidence type="ECO:0000256" key="4">
    <source>
        <dbReference type="ARBA" id="ARBA00035206"/>
    </source>
</evidence>
<dbReference type="GO" id="GO:0005840">
    <property type="term" value="C:ribosome"/>
    <property type="evidence" value="ECO:0007669"/>
    <property type="project" value="UniProtKB-KW"/>
</dbReference>
<dbReference type="NCBIfam" id="TIGR01079">
    <property type="entry name" value="rplX_bact"/>
    <property type="match status" value="1"/>
</dbReference>
<dbReference type="Gene3D" id="2.30.30.30">
    <property type="match status" value="1"/>
</dbReference>
<comment type="similarity">
    <text evidence="1 5 6">Belongs to the universal ribosomal protein uL24 family.</text>
</comment>
<evidence type="ECO:0000313" key="8">
    <source>
        <dbReference type="EMBL" id="KXU35099.1"/>
    </source>
</evidence>
<dbReference type="PROSITE" id="PS01108">
    <property type="entry name" value="RIBOSOMAL_L24"/>
    <property type="match status" value="1"/>
</dbReference>
<protein>
    <recommendedName>
        <fullName evidence="4 5">Large ribosomal subunit protein uL24</fullName>
    </recommendedName>
</protein>
<dbReference type="InterPro" id="IPR041988">
    <property type="entry name" value="Ribosomal_uL24_KOW"/>
</dbReference>
<dbReference type="GO" id="GO:0003735">
    <property type="term" value="F:structural constituent of ribosome"/>
    <property type="evidence" value="ECO:0007669"/>
    <property type="project" value="InterPro"/>
</dbReference>
<gene>
    <name evidence="5" type="primary">rplX</name>
    <name evidence="8" type="ORF">AXK11_07025</name>
</gene>
<evidence type="ECO:0000256" key="6">
    <source>
        <dbReference type="RuleBase" id="RU003477"/>
    </source>
</evidence>
<accession>A0A139SKK3</accession>
<evidence type="ECO:0000256" key="2">
    <source>
        <dbReference type="ARBA" id="ARBA00022980"/>
    </source>
</evidence>
<dbReference type="EMBL" id="LSZQ01000052">
    <property type="protein sequence ID" value="KXU35099.1"/>
    <property type="molecule type" value="Genomic_DNA"/>
</dbReference>
<dbReference type="CDD" id="cd06089">
    <property type="entry name" value="KOW_RPL26"/>
    <property type="match status" value="1"/>
</dbReference>
<keyword evidence="2 5" id="KW-0689">Ribosomal protein</keyword>
<dbReference type="OrthoDB" id="9807419at2"/>
<dbReference type="RefSeq" id="WP_068630635.1">
    <property type="nucleotide sequence ID" value="NZ_LSZQ01000052.1"/>
</dbReference>
<name>A0A139SKK3_9BACT</name>
<dbReference type="Proteomes" id="UP000070058">
    <property type="component" value="Unassembled WGS sequence"/>
</dbReference>
<keyword evidence="9" id="KW-1185">Reference proteome</keyword>
<dbReference type="InterPro" id="IPR005825">
    <property type="entry name" value="Ribosomal_uL24_CS"/>
</dbReference>
<evidence type="ECO:0000256" key="5">
    <source>
        <dbReference type="HAMAP-Rule" id="MF_01326"/>
    </source>
</evidence>
<evidence type="ECO:0000313" key="9">
    <source>
        <dbReference type="Proteomes" id="UP000070058"/>
    </source>
</evidence>
<dbReference type="STRING" id="1548207.AXK11_07025"/>
<reference evidence="9" key="1">
    <citation type="submission" date="2016-02" db="EMBL/GenBank/DDBJ databases">
        <authorList>
            <person name="Sanders J.G."/>
            <person name="Lin J.Y."/>
            <person name="Wertz J.T."/>
            <person name="Russell J.A."/>
            <person name="Moreau C.S."/>
            <person name="Powell S."/>
        </authorList>
    </citation>
    <scope>NUCLEOTIDE SEQUENCE [LARGE SCALE GENOMIC DNA]</scope>
    <source>
        <strain evidence="9">CAG34</strain>
    </source>
</reference>
<dbReference type="GO" id="GO:0006412">
    <property type="term" value="P:translation"/>
    <property type="evidence" value="ECO:0007669"/>
    <property type="project" value="UniProtKB-UniRule"/>
</dbReference>
<keyword evidence="5" id="KW-0699">rRNA-binding</keyword>
<dbReference type="HAMAP" id="MF_01326_B">
    <property type="entry name" value="Ribosomal_uL24_B"/>
    <property type="match status" value="1"/>
</dbReference>
<comment type="function">
    <text evidence="5">One of two assembly initiator proteins, it binds directly to the 5'-end of the 23S rRNA, where it nucleates assembly of the 50S subunit.</text>
</comment>
<evidence type="ECO:0000256" key="1">
    <source>
        <dbReference type="ARBA" id="ARBA00010618"/>
    </source>
</evidence>
<dbReference type="PANTHER" id="PTHR12903">
    <property type="entry name" value="MITOCHONDRIAL RIBOSOMAL PROTEIN L24"/>
    <property type="match status" value="1"/>
</dbReference>
<dbReference type="InterPro" id="IPR003256">
    <property type="entry name" value="Ribosomal_uL24"/>
</dbReference>
<dbReference type="InterPro" id="IPR008991">
    <property type="entry name" value="Translation_prot_SH3-like_sf"/>
</dbReference>
<feature type="domain" description="KOW" evidence="7">
    <location>
        <begin position="6"/>
        <end position="33"/>
    </location>
</feature>
<keyword evidence="5" id="KW-0694">RNA-binding</keyword>
<dbReference type="GO" id="GO:0019843">
    <property type="term" value="F:rRNA binding"/>
    <property type="evidence" value="ECO:0007669"/>
    <property type="project" value="UniProtKB-UniRule"/>
</dbReference>
<sequence>MAAKFHIKRGDQVTVIAGSHKGKEGKVLEILAAKSRARVEGVAMIKRHLKKSQDHPNGTIAEREGSIHISNLMLKATYDASKRGKSAAAAAA</sequence>
<comment type="caution">
    <text evidence="8">The sequence shown here is derived from an EMBL/GenBank/DDBJ whole genome shotgun (WGS) entry which is preliminary data.</text>
</comment>
<dbReference type="SMART" id="SM00739">
    <property type="entry name" value="KOW"/>
    <property type="match status" value="1"/>
</dbReference>
<keyword evidence="3 5" id="KW-0687">Ribonucleoprotein</keyword>
<dbReference type="SUPFAM" id="SSF50104">
    <property type="entry name" value="Translation proteins SH3-like domain"/>
    <property type="match status" value="1"/>
</dbReference>
<dbReference type="GO" id="GO:1990904">
    <property type="term" value="C:ribonucleoprotein complex"/>
    <property type="evidence" value="ECO:0007669"/>
    <property type="project" value="UniProtKB-KW"/>
</dbReference>
<comment type="function">
    <text evidence="5">One of the proteins that surrounds the polypeptide exit tunnel on the outside of the subunit.</text>
</comment>
<dbReference type="Pfam" id="PF17136">
    <property type="entry name" value="ribosomal_L24"/>
    <property type="match status" value="1"/>
</dbReference>
<evidence type="ECO:0000256" key="3">
    <source>
        <dbReference type="ARBA" id="ARBA00023274"/>
    </source>
</evidence>
<dbReference type="InterPro" id="IPR005824">
    <property type="entry name" value="KOW"/>
</dbReference>
<dbReference type="InterPro" id="IPR014722">
    <property type="entry name" value="Rib_uL2_dom2"/>
</dbReference>